<feature type="binding site" evidence="10">
    <location>
        <position position="347"/>
    </location>
    <ligand>
        <name>NAD(+)</name>
        <dbReference type="ChEBI" id="CHEBI:57540"/>
    </ligand>
</feature>
<dbReference type="InterPro" id="IPR036291">
    <property type="entry name" value="NAD(P)-bd_dom_sf"/>
</dbReference>
<comment type="similarity">
    <text evidence="2 7">Belongs to the UDP-glucose/GDP-mannose dehydrogenase family.</text>
</comment>
<dbReference type="InterPro" id="IPR028357">
    <property type="entry name" value="UDPglc_DH_bac"/>
</dbReference>
<evidence type="ECO:0000256" key="5">
    <source>
        <dbReference type="ARBA" id="ARBA00023027"/>
    </source>
</evidence>
<feature type="binding site" evidence="10">
    <location>
        <position position="282"/>
    </location>
    <ligand>
        <name>NAD(+)</name>
        <dbReference type="ChEBI" id="CHEBI:57540"/>
    </ligand>
</feature>
<dbReference type="SUPFAM" id="SSF51735">
    <property type="entry name" value="NAD(P)-binding Rossmann-fold domains"/>
    <property type="match status" value="1"/>
</dbReference>
<name>A0A1F5S9A9_9BACT</name>
<reference evidence="12 13" key="1">
    <citation type="journal article" date="2016" name="Nat. Commun.">
        <title>Thousands of microbial genomes shed light on interconnected biogeochemical processes in an aquifer system.</title>
        <authorList>
            <person name="Anantharaman K."/>
            <person name="Brown C.T."/>
            <person name="Hug L.A."/>
            <person name="Sharon I."/>
            <person name="Castelle C.J."/>
            <person name="Probst A.J."/>
            <person name="Thomas B.C."/>
            <person name="Singh A."/>
            <person name="Wilkins M.J."/>
            <person name="Karaoz U."/>
            <person name="Brodie E.L."/>
            <person name="Williams K.H."/>
            <person name="Hubbard S.S."/>
            <person name="Banfield J.F."/>
        </authorList>
    </citation>
    <scope>NUCLEOTIDE SEQUENCE [LARGE SCALE GENOMIC DNA]</scope>
</reference>
<dbReference type="PANTHER" id="PTHR43750">
    <property type="entry name" value="UDP-GLUCOSE 6-DEHYDROGENASE TUAD"/>
    <property type="match status" value="1"/>
</dbReference>
<keyword evidence="4 7" id="KW-0560">Oxidoreductase</keyword>
<organism evidence="12 13">
    <name type="scientific">Candidatus Falkowbacteria bacterium RIFCSPHIGHO2_02_FULL_42_9</name>
    <dbReference type="NCBI Taxonomy" id="1797986"/>
    <lineage>
        <taxon>Bacteria</taxon>
        <taxon>Candidatus Falkowiibacteriota</taxon>
    </lineage>
</organism>
<comment type="catalytic activity">
    <reaction evidence="6 7">
        <text>UDP-alpha-D-glucose + 2 NAD(+) + H2O = UDP-alpha-D-glucuronate + 2 NADH + 3 H(+)</text>
        <dbReference type="Rhea" id="RHEA:23596"/>
        <dbReference type="ChEBI" id="CHEBI:15377"/>
        <dbReference type="ChEBI" id="CHEBI:15378"/>
        <dbReference type="ChEBI" id="CHEBI:57540"/>
        <dbReference type="ChEBI" id="CHEBI:57945"/>
        <dbReference type="ChEBI" id="CHEBI:58052"/>
        <dbReference type="ChEBI" id="CHEBI:58885"/>
        <dbReference type="EC" id="1.1.1.22"/>
    </reaction>
</comment>
<comment type="pathway">
    <text evidence="1">Nucleotide-sugar biosynthesis; UDP-alpha-D-glucuronate biosynthesis; UDP-alpha-D-glucuronate from UDP-alpha-D-glucose: step 1/1.</text>
</comment>
<evidence type="ECO:0000256" key="2">
    <source>
        <dbReference type="ARBA" id="ARBA00006601"/>
    </source>
</evidence>
<protein>
    <recommendedName>
        <fullName evidence="3 7">UDP-glucose 6-dehydrogenase</fullName>
        <ecNumber evidence="3 7">1.1.1.22</ecNumber>
    </recommendedName>
</protein>
<feature type="binding site" evidence="10">
    <location>
        <position position="92"/>
    </location>
    <ligand>
        <name>NAD(+)</name>
        <dbReference type="ChEBI" id="CHEBI:57540"/>
    </ligand>
</feature>
<evidence type="ECO:0000256" key="3">
    <source>
        <dbReference type="ARBA" id="ARBA00012954"/>
    </source>
</evidence>
<feature type="binding site" evidence="9">
    <location>
        <position position="221"/>
    </location>
    <ligand>
        <name>substrate</name>
    </ligand>
</feature>
<evidence type="ECO:0000256" key="1">
    <source>
        <dbReference type="ARBA" id="ARBA00004701"/>
    </source>
</evidence>
<dbReference type="Proteomes" id="UP000176877">
    <property type="component" value="Unassembled WGS sequence"/>
</dbReference>
<dbReference type="SMART" id="SM00984">
    <property type="entry name" value="UDPG_MGDP_dh_C"/>
    <property type="match status" value="1"/>
</dbReference>
<dbReference type="NCBIfam" id="TIGR03026">
    <property type="entry name" value="NDP-sugDHase"/>
    <property type="match status" value="1"/>
</dbReference>
<dbReference type="AlphaFoldDB" id="A0A1F5S9A9"/>
<dbReference type="InterPro" id="IPR014027">
    <property type="entry name" value="UDP-Glc/GDP-Man_DH_C"/>
</dbReference>
<dbReference type="SUPFAM" id="SSF48179">
    <property type="entry name" value="6-phosphogluconate dehydrogenase C-terminal domain-like"/>
    <property type="match status" value="1"/>
</dbReference>
<dbReference type="GO" id="GO:0006065">
    <property type="term" value="P:UDP-glucuronate biosynthetic process"/>
    <property type="evidence" value="ECO:0007669"/>
    <property type="project" value="UniProtKB-UniPathway"/>
</dbReference>
<dbReference type="Pfam" id="PF03721">
    <property type="entry name" value="UDPG_MGDP_dh_N"/>
    <property type="match status" value="1"/>
</dbReference>
<dbReference type="SUPFAM" id="SSF52413">
    <property type="entry name" value="UDP-glucose/GDP-mannose dehydrogenase C-terminal domain"/>
    <property type="match status" value="1"/>
</dbReference>
<feature type="binding site" evidence="10">
    <location>
        <position position="168"/>
    </location>
    <ligand>
        <name>NAD(+)</name>
        <dbReference type="ChEBI" id="CHEBI:57540"/>
    </ligand>
</feature>
<comment type="caution">
    <text evidence="12">The sequence shown here is derived from an EMBL/GenBank/DDBJ whole genome shotgun (WGS) entry which is preliminary data.</text>
</comment>
<feature type="binding site" evidence="10">
    <location>
        <position position="136"/>
    </location>
    <ligand>
        <name>NAD(+)</name>
        <dbReference type="ChEBI" id="CHEBI:57540"/>
    </ligand>
</feature>
<dbReference type="GO" id="GO:0000271">
    <property type="term" value="P:polysaccharide biosynthetic process"/>
    <property type="evidence" value="ECO:0007669"/>
    <property type="project" value="InterPro"/>
</dbReference>
<feature type="binding site" evidence="9">
    <location>
        <begin position="165"/>
        <end position="168"/>
    </location>
    <ligand>
        <name>substrate</name>
    </ligand>
</feature>
<evidence type="ECO:0000256" key="4">
    <source>
        <dbReference type="ARBA" id="ARBA00023002"/>
    </source>
</evidence>
<dbReference type="PIRSF" id="PIRSF500134">
    <property type="entry name" value="UDPglc_DH_bac"/>
    <property type="match status" value="1"/>
</dbReference>
<feature type="binding site" evidence="9">
    <location>
        <position position="276"/>
    </location>
    <ligand>
        <name>substrate</name>
    </ligand>
</feature>
<evidence type="ECO:0000256" key="9">
    <source>
        <dbReference type="PIRSR" id="PIRSR500134-2"/>
    </source>
</evidence>
<dbReference type="GO" id="GO:0051287">
    <property type="term" value="F:NAD binding"/>
    <property type="evidence" value="ECO:0007669"/>
    <property type="project" value="InterPro"/>
</dbReference>
<evidence type="ECO:0000256" key="7">
    <source>
        <dbReference type="PIRNR" id="PIRNR000124"/>
    </source>
</evidence>
<accession>A0A1F5S9A9</accession>
<gene>
    <name evidence="12" type="ORF">A3D45_02955</name>
</gene>
<dbReference type="InterPro" id="IPR001732">
    <property type="entry name" value="UDP-Glc/GDP-Man_DH_N"/>
</dbReference>
<evidence type="ECO:0000313" key="13">
    <source>
        <dbReference type="Proteomes" id="UP000176877"/>
    </source>
</evidence>
<feature type="binding site" evidence="9">
    <location>
        <position position="340"/>
    </location>
    <ligand>
        <name>substrate</name>
    </ligand>
</feature>
<feature type="active site" description="Nucleophile" evidence="8">
    <location>
        <position position="279"/>
    </location>
</feature>
<evidence type="ECO:0000313" key="12">
    <source>
        <dbReference type="EMBL" id="OGF23142.1"/>
    </source>
</evidence>
<dbReference type="InterPro" id="IPR017476">
    <property type="entry name" value="UDP-Glc/GDP-Man"/>
</dbReference>
<feature type="domain" description="UDP-glucose/GDP-mannose dehydrogenase C-terminal" evidence="11">
    <location>
        <begin position="333"/>
        <end position="441"/>
    </location>
</feature>
<evidence type="ECO:0000259" key="11">
    <source>
        <dbReference type="SMART" id="SM00984"/>
    </source>
</evidence>
<dbReference type="Gene3D" id="3.40.50.720">
    <property type="entry name" value="NAD(P)-binding Rossmann-like Domain"/>
    <property type="match status" value="2"/>
</dbReference>
<dbReference type="InterPro" id="IPR014026">
    <property type="entry name" value="UDP-Glc/GDP-Man_DH_dimer"/>
</dbReference>
<dbReference type="InterPro" id="IPR036220">
    <property type="entry name" value="UDP-Glc/GDP-Man_DH_C_sf"/>
</dbReference>
<keyword evidence="5 7" id="KW-0520">NAD</keyword>
<sequence length="464" mass="51738">MKILYFGGGYVGACSAAVSADSGHEVLVYDINQELVNSLSSKDKDKIEAYLFEKGLGDLIIRNQARIKFTFHLPEAEKFVEAAEAVFMCLPTPERDGTGETNLEIYEAAAKTLAQILVKRNNGEQSRYVLIINKSTVPIEMVSRTKEIMEELGVKNFGTGSNPEFLVEGKAIEGSIRPERIVVGAWNEKDFAVFRNIYDRFIEAPNVNYLEVNPLEAAASKLLANYMLFNRLANCFDVVGRVCEKFSGLHFENIRKILITDSRIGDWGFYNSLFVGGSCFIKDARSLSHQLKNQGGQSDLVDEVLAANQRQLTNFLNRAKQELNFNWAGKTAALLGLAFKRDTNDIRNSAAIETAKFLLEAGVRQIKGYDPAAGNNFLKYFKDMGTADKIELVDSEVKAISDIEILIIAGDWPQFRELAELIKKNLPKGTIIMDGRRMLQQKYQELAQAGYNIIAVGSPIIKAE</sequence>
<dbReference type="PANTHER" id="PTHR43750:SF3">
    <property type="entry name" value="UDP-GLUCOSE 6-DEHYDROGENASE TUAD"/>
    <property type="match status" value="1"/>
</dbReference>
<feature type="binding site" evidence="10">
    <location>
        <position position="30"/>
    </location>
    <ligand>
        <name>NAD(+)</name>
        <dbReference type="ChEBI" id="CHEBI:57540"/>
    </ligand>
</feature>
<dbReference type="Pfam" id="PF00984">
    <property type="entry name" value="UDPG_MGDP_dh"/>
    <property type="match status" value="1"/>
</dbReference>
<dbReference type="EC" id="1.1.1.22" evidence="3 7"/>
<evidence type="ECO:0000256" key="10">
    <source>
        <dbReference type="PIRSR" id="PIRSR500134-3"/>
    </source>
</evidence>
<evidence type="ECO:0000256" key="6">
    <source>
        <dbReference type="ARBA" id="ARBA00047473"/>
    </source>
</evidence>
<dbReference type="EMBL" id="MFFT01000024">
    <property type="protein sequence ID" value="OGF23142.1"/>
    <property type="molecule type" value="Genomic_DNA"/>
</dbReference>
<dbReference type="GO" id="GO:0003979">
    <property type="term" value="F:UDP-glucose 6-dehydrogenase activity"/>
    <property type="evidence" value="ECO:0007669"/>
    <property type="project" value="UniProtKB-EC"/>
</dbReference>
<dbReference type="Pfam" id="PF03720">
    <property type="entry name" value="UDPG_MGDP_dh_C"/>
    <property type="match status" value="1"/>
</dbReference>
<evidence type="ECO:0000256" key="8">
    <source>
        <dbReference type="PIRSR" id="PIRSR500134-1"/>
    </source>
</evidence>
<proteinExistence type="inferred from homology"/>
<dbReference type="InterPro" id="IPR008927">
    <property type="entry name" value="6-PGluconate_DH-like_C_sf"/>
</dbReference>
<dbReference type="PIRSF" id="PIRSF000124">
    <property type="entry name" value="UDPglc_GDPman_dh"/>
    <property type="match status" value="1"/>
</dbReference>
<dbReference type="UniPathway" id="UPA00038">
    <property type="reaction ID" value="UER00491"/>
</dbReference>